<proteinExistence type="predicted"/>
<dbReference type="RefSeq" id="WP_387403377.1">
    <property type="nucleotide sequence ID" value="NZ_JBIAQY010000003.1"/>
</dbReference>
<evidence type="ECO:0000313" key="2">
    <source>
        <dbReference type="Proteomes" id="UP001601992"/>
    </source>
</evidence>
<sequence length="97" mass="10772">MDAYLFGRFGGEVRSFTLPEEREDLDSWAAQCRASVPDIEEFDNVHRFVKGYLDTAAEATAEGKFVSISWTDGAVPLSVDYHILPREAEGDGCEPGR</sequence>
<dbReference type="Proteomes" id="UP001601992">
    <property type="component" value="Unassembled WGS sequence"/>
</dbReference>
<reference evidence="1 2" key="1">
    <citation type="submission" date="2024-10" db="EMBL/GenBank/DDBJ databases">
        <title>The Natural Products Discovery Center: Release of the First 8490 Sequenced Strains for Exploring Actinobacteria Biosynthetic Diversity.</title>
        <authorList>
            <person name="Kalkreuter E."/>
            <person name="Kautsar S.A."/>
            <person name="Yang D."/>
            <person name="Bader C.D."/>
            <person name="Teijaro C.N."/>
            <person name="Fluegel L."/>
            <person name="Davis C.M."/>
            <person name="Simpson J.R."/>
            <person name="Lauterbach L."/>
            <person name="Steele A.D."/>
            <person name="Gui C."/>
            <person name="Meng S."/>
            <person name="Li G."/>
            <person name="Viehrig K."/>
            <person name="Ye F."/>
            <person name="Su P."/>
            <person name="Kiefer A.F."/>
            <person name="Nichols A."/>
            <person name="Cepeda A.J."/>
            <person name="Yan W."/>
            <person name="Fan B."/>
            <person name="Jiang Y."/>
            <person name="Adhikari A."/>
            <person name="Zheng C.-J."/>
            <person name="Schuster L."/>
            <person name="Cowan T.M."/>
            <person name="Smanski M.J."/>
            <person name="Chevrette M.G."/>
            <person name="De Carvalho L.P.S."/>
            <person name="Shen B."/>
        </authorList>
    </citation>
    <scope>NUCLEOTIDE SEQUENCE [LARGE SCALE GENOMIC DNA]</scope>
    <source>
        <strain evidence="1 2">NPDC002593</strain>
    </source>
</reference>
<organism evidence="1 2">
    <name type="scientific">Nocardia jiangxiensis</name>
    <dbReference type="NCBI Taxonomy" id="282685"/>
    <lineage>
        <taxon>Bacteria</taxon>
        <taxon>Bacillati</taxon>
        <taxon>Actinomycetota</taxon>
        <taxon>Actinomycetes</taxon>
        <taxon>Mycobacteriales</taxon>
        <taxon>Nocardiaceae</taxon>
        <taxon>Nocardia</taxon>
    </lineage>
</organism>
<evidence type="ECO:0000313" key="1">
    <source>
        <dbReference type="EMBL" id="MFF3568257.1"/>
    </source>
</evidence>
<accession>A0ABW6RW57</accession>
<name>A0ABW6RW57_9NOCA</name>
<comment type="caution">
    <text evidence="1">The sequence shown here is derived from an EMBL/GenBank/DDBJ whole genome shotgun (WGS) entry which is preliminary data.</text>
</comment>
<dbReference type="EMBL" id="JBIAQY010000003">
    <property type="protein sequence ID" value="MFF3568257.1"/>
    <property type="molecule type" value="Genomic_DNA"/>
</dbReference>
<protein>
    <submittedName>
        <fullName evidence="1">Uncharacterized protein</fullName>
    </submittedName>
</protein>
<gene>
    <name evidence="1" type="ORF">ACFYXQ_10840</name>
</gene>
<keyword evidence="2" id="KW-1185">Reference proteome</keyword>